<gene>
    <name evidence="2" type="ORF">GCM10022399_18880</name>
</gene>
<name>A0ABP7D9C4_9MICO</name>
<evidence type="ECO:0000313" key="2">
    <source>
        <dbReference type="EMBL" id="GAA3702669.1"/>
    </source>
</evidence>
<feature type="region of interest" description="Disordered" evidence="1">
    <location>
        <begin position="30"/>
        <end position="58"/>
    </location>
</feature>
<organism evidence="2 3">
    <name type="scientific">Terrabacter ginsenosidimutans</name>
    <dbReference type="NCBI Taxonomy" id="490575"/>
    <lineage>
        <taxon>Bacteria</taxon>
        <taxon>Bacillati</taxon>
        <taxon>Actinomycetota</taxon>
        <taxon>Actinomycetes</taxon>
        <taxon>Micrococcales</taxon>
        <taxon>Intrasporangiaceae</taxon>
        <taxon>Terrabacter</taxon>
    </lineage>
</organism>
<sequence length="58" mass="5755">MHGDAPGSGLLHATTGLKALVGGVVGPPVLNAADEDVPSTGHVREADPCLQSAQAQLQ</sequence>
<evidence type="ECO:0000313" key="3">
    <source>
        <dbReference type="Proteomes" id="UP001501468"/>
    </source>
</evidence>
<evidence type="ECO:0000256" key="1">
    <source>
        <dbReference type="SAM" id="MobiDB-lite"/>
    </source>
</evidence>
<keyword evidence="3" id="KW-1185">Reference proteome</keyword>
<accession>A0ABP7D9C4</accession>
<dbReference type="EMBL" id="BAABDC010000002">
    <property type="protein sequence ID" value="GAA3702669.1"/>
    <property type="molecule type" value="Genomic_DNA"/>
</dbReference>
<protein>
    <submittedName>
        <fullName evidence="2">Uncharacterized protein</fullName>
    </submittedName>
</protein>
<reference evidence="3" key="1">
    <citation type="journal article" date="2019" name="Int. J. Syst. Evol. Microbiol.">
        <title>The Global Catalogue of Microorganisms (GCM) 10K type strain sequencing project: providing services to taxonomists for standard genome sequencing and annotation.</title>
        <authorList>
            <consortium name="The Broad Institute Genomics Platform"/>
            <consortium name="The Broad Institute Genome Sequencing Center for Infectious Disease"/>
            <person name="Wu L."/>
            <person name="Ma J."/>
        </authorList>
    </citation>
    <scope>NUCLEOTIDE SEQUENCE [LARGE SCALE GENOMIC DNA]</scope>
    <source>
        <strain evidence="3">JCM 17125</strain>
    </source>
</reference>
<dbReference type="Proteomes" id="UP001501468">
    <property type="component" value="Unassembled WGS sequence"/>
</dbReference>
<comment type="caution">
    <text evidence="2">The sequence shown here is derived from an EMBL/GenBank/DDBJ whole genome shotgun (WGS) entry which is preliminary data.</text>
</comment>
<proteinExistence type="predicted"/>